<dbReference type="RefSeq" id="WP_169422605.1">
    <property type="nucleotide sequence ID" value="NZ_JABBFX010000004.1"/>
</dbReference>
<dbReference type="Proteomes" id="UP000541185">
    <property type="component" value="Unassembled WGS sequence"/>
</dbReference>
<name>A0A848HG22_9BURK</name>
<gene>
    <name evidence="1" type="ORF">HHL11_31320</name>
</gene>
<reference evidence="1 2" key="1">
    <citation type="submission" date="2020-04" db="EMBL/GenBank/DDBJ databases">
        <title>Ramlibacter sp. G-1-2-2 isolated from soil.</title>
        <authorList>
            <person name="Dahal R.H."/>
        </authorList>
    </citation>
    <scope>NUCLEOTIDE SEQUENCE [LARGE SCALE GENOMIC DNA]</scope>
    <source>
        <strain evidence="1 2">G-1-2-2</strain>
    </source>
</reference>
<evidence type="ECO:0008006" key="3">
    <source>
        <dbReference type="Google" id="ProtNLM"/>
    </source>
</evidence>
<keyword evidence="2" id="KW-1185">Reference proteome</keyword>
<evidence type="ECO:0000313" key="1">
    <source>
        <dbReference type="EMBL" id="NML48281.1"/>
    </source>
</evidence>
<dbReference type="EMBL" id="JABBFX010000004">
    <property type="protein sequence ID" value="NML48281.1"/>
    <property type="molecule type" value="Genomic_DNA"/>
</dbReference>
<protein>
    <recommendedName>
        <fullName evidence="3">Iron ABC transporter permease</fullName>
    </recommendedName>
</protein>
<proteinExistence type="predicted"/>
<organism evidence="1 2">
    <name type="scientific">Ramlibacter agri</name>
    <dbReference type="NCBI Taxonomy" id="2728837"/>
    <lineage>
        <taxon>Bacteria</taxon>
        <taxon>Pseudomonadati</taxon>
        <taxon>Pseudomonadota</taxon>
        <taxon>Betaproteobacteria</taxon>
        <taxon>Burkholderiales</taxon>
        <taxon>Comamonadaceae</taxon>
        <taxon>Ramlibacter</taxon>
    </lineage>
</organism>
<dbReference type="AlphaFoldDB" id="A0A848HG22"/>
<accession>A0A848HG22</accession>
<sequence length="56" mass="5791">MNHPAPSRHQRAPLLAAMTLLGAVFSAAVIVLGAEGSRPELDLAFADLLPATAIAR</sequence>
<evidence type="ECO:0000313" key="2">
    <source>
        <dbReference type="Proteomes" id="UP000541185"/>
    </source>
</evidence>
<comment type="caution">
    <text evidence="1">The sequence shown here is derived from an EMBL/GenBank/DDBJ whole genome shotgun (WGS) entry which is preliminary data.</text>
</comment>